<feature type="domain" description="Methyltransferase type 11" evidence="1">
    <location>
        <begin position="61"/>
        <end position="154"/>
    </location>
</feature>
<dbReference type="Pfam" id="PF08241">
    <property type="entry name" value="Methyltransf_11"/>
    <property type="match status" value="1"/>
</dbReference>
<dbReference type="Gene3D" id="3.40.50.150">
    <property type="entry name" value="Vaccinia Virus protein VP39"/>
    <property type="match status" value="1"/>
</dbReference>
<dbReference type="AlphaFoldDB" id="A0A6J7AL92"/>
<dbReference type="EMBL" id="CAFABF010000100">
    <property type="protein sequence ID" value="CAB4833238.1"/>
    <property type="molecule type" value="Genomic_DNA"/>
</dbReference>
<dbReference type="InterPro" id="IPR013216">
    <property type="entry name" value="Methyltransf_11"/>
</dbReference>
<evidence type="ECO:0000313" key="2">
    <source>
        <dbReference type="EMBL" id="CAB4833238.1"/>
    </source>
</evidence>
<evidence type="ECO:0000259" key="1">
    <source>
        <dbReference type="Pfam" id="PF08241"/>
    </source>
</evidence>
<reference evidence="2" key="1">
    <citation type="submission" date="2020-05" db="EMBL/GenBank/DDBJ databases">
        <authorList>
            <person name="Chiriac C."/>
            <person name="Salcher M."/>
            <person name="Ghai R."/>
            <person name="Kavagutti S V."/>
        </authorList>
    </citation>
    <scope>NUCLEOTIDE SEQUENCE</scope>
</reference>
<protein>
    <submittedName>
        <fullName evidence="2">Unannotated protein</fullName>
    </submittedName>
</protein>
<accession>A0A6J7AL92</accession>
<dbReference type="CDD" id="cd02440">
    <property type="entry name" value="AdoMet_MTases"/>
    <property type="match status" value="1"/>
</dbReference>
<dbReference type="SUPFAM" id="SSF53335">
    <property type="entry name" value="S-adenosyl-L-methionine-dependent methyltransferases"/>
    <property type="match status" value="1"/>
</dbReference>
<gene>
    <name evidence="2" type="ORF">UFOPK3167_01260</name>
</gene>
<dbReference type="GO" id="GO:0008757">
    <property type="term" value="F:S-adenosylmethionine-dependent methyltransferase activity"/>
    <property type="evidence" value="ECO:0007669"/>
    <property type="project" value="InterPro"/>
</dbReference>
<sequence length="286" mass="31837">MSQRDKDENLDQNVIDGFGHEWAAFDYTETETAEALDAQFAAYCAPLDLTQFNPETSVAGDFGAGSGRWSSRLAPFFSRVYALEPSDGASRVLKTKFASDPKIVVLQETVGVNSIPVGSLDLAMSLGVLHHIPDTALAIKDVARSIKPGGVFLCYLYYNLENKPTYYKLIFKGVNVVRRVISASPQPLRRLSATIIAALVYWPLARLSKVLSKLGRNTSNLPLHHYADMPFVMLANDALDRFGTSLEQRFSKAEITEMLRAADFDLTTLKFSEIEPFWTFVVNKKK</sequence>
<proteinExistence type="predicted"/>
<organism evidence="2">
    <name type="scientific">freshwater metagenome</name>
    <dbReference type="NCBI Taxonomy" id="449393"/>
    <lineage>
        <taxon>unclassified sequences</taxon>
        <taxon>metagenomes</taxon>
        <taxon>ecological metagenomes</taxon>
    </lineage>
</organism>
<dbReference type="PANTHER" id="PTHR43861">
    <property type="entry name" value="TRANS-ACONITATE 2-METHYLTRANSFERASE-RELATED"/>
    <property type="match status" value="1"/>
</dbReference>
<dbReference type="InterPro" id="IPR029063">
    <property type="entry name" value="SAM-dependent_MTases_sf"/>
</dbReference>
<name>A0A6J7AL92_9ZZZZ</name>